<gene>
    <name evidence="2" type="ORF">MCOR_23311</name>
</gene>
<name>A0A6J8BX68_MYTCO</name>
<proteinExistence type="predicted"/>
<feature type="compositionally biased region" description="Polar residues" evidence="1">
    <location>
        <begin position="134"/>
        <end position="162"/>
    </location>
</feature>
<reference evidence="2 3" key="1">
    <citation type="submission" date="2020-06" db="EMBL/GenBank/DDBJ databases">
        <authorList>
            <person name="Li R."/>
            <person name="Bekaert M."/>
        </authorList>
    </citation>
    <scope>NUCLEOTIDE SEQUENCE [LARGE SCALE GENOMIC DNA]</scope>
    <source>
        <strain evidence="3">wild</strain>
    </source>
</reference>
<dbReference type="Proteomes" id="UP000507470">
    <property type="component" value="Unassembled WGS sequence"/>
</dbReference>
<organism evidence="2 3">
    <name type="scientific">Mytilus coruscus</name>
    <name type="common">Sea mussel</name>
    <dbReference type="NCBI Taxonomy" id="42192"/>
    <lineage>
        <taxon>Eukaryota</taxon>
        <taxon>Metazoa</taxon>
        <taxon>Spiralia</taxon>
        <taxon>Lophotrochozoa</taxon>
        <taxon>Mollusca</taxon>
        <taxon>Bivalvia</taxon>
        <taxon>Autobranchia</taxon>
        <taxon>Pteriomorphia</taxon>
        <taxon>Mytilida</taxon>
        <taxon>Mytiloidea</taxon>
        <taxon>Mytilidae</taxon>
        <taxon>Mytilinae</taxon>
        <taxon>Mytilus</taxon>
    </lineage>
</organism>
<accession>A0A6J8BX68</accession>
<evidence type="ECO:0000313" key="3">
    <source>
        <dbReference type="Proteomes" id="UP000507470"/>
    </source>
</evidence>
<sequence>MELYCLSIHLPERIFSQLASPESSRESLPTPWRGIPIGLKIHTVNWLGILNEAHPEHMPTQRSRMTRRVATTDLRDVDPVQVIPDIVAPQPRRRKRARADTTQVAANLRDVDPVQVILNIVAPQPRWRQRARADTTQVAADQPVPSVTQPAESLPQIPSTHPSADQIAVAMISQLK</sequence>
<dbReference type="AlphaFoldDB" id="A0A6J8BX68"/>
<protein>
    <submittedName>
        <fullName evidence="2">Uncharacterized protein</fullName>
    </submittedName>
</protein>
<keyword evidence="3" id="KW-1185">Reference proteome</keyword>
<feature type="region of interest" description="Disordered" evidence="1">
    <location>
        <begin position="128"/>
        <end position="162"/>
    </location>
</feature>
<dbReference type="EMBL" id="CACVKT020004119">
    <property type="protein sequence ID" value="CAC5388026.1"/>
    <property type="molecule type" value="Genomic_DNA"/>
</dbReference>
<evidence type="ECO:0000313" key="2">
    <source>
        <dbReference type="EMBL" id="CAC5388026.1"/>
    </source>
</evidence>
<dbReference type="OrthoDB" id="10589238at2759"/>
<evidence type="ECO:0000256" key="1">
    <source>
        <dbReference type="SAM" id="MobiDB-lite"/>
    </source>
</evidence>